<dbReference type="OrthoDB" id="159449at2759"/>
<dbReference type="PANTHER" id="PTHR47219:SF9">
    <property type="entry name" value="GTPASE ACTIVATING PROTEIN AND CENTROSOME-ASSOCIATED, ISOFORM B"/>
    <property type="match status" value="1"/>
</dbReference>
<dbReference type="SMART" id="SM00164">
    <property type="entry name" value="TBC"/>
    <property type="match status" value="1"/>
</dbReference>
<feature type="compositionally biased region" description="Pro residues" evidence="1">
    <location>
        <begin position="122"/>
        <end position="132"/>
    </location>
</feature>
<proteinExistence type="predicted"/>
<dbReference type="EMBL" id="CAMXCT030006501">
    <property type="protein sequence ID" value="CAL4802138.1"/>
    <property type="molecule type" value="Genomic_DNA"/>
</dbReference>
<dbReference type="EMBL" id="CAMXCT020006501">
    <property type="protein sequence ID" value="CAL1168201.1"/>
    <property type="molecule type" value="Genomic_DNA"/>
</dbReference>
<reference evidence="4" key="2">
    <citation type="submission" date="2024-04" db="EMBL/GenBank/DDBJ databases">
        <authorList>
            <person name="Chen Y."/>
            <person name="Shah S."/>
            <person name="Dougan E. K."/>
            <person name="Thang M."/>
            <person name="Chan C."/>
        </authorList>
    </citation>
    <scope>NUCLEOTIDE SEQUENCE [LARGE SCALE GENOMIC DNA]</scope>
</reference>
<feature type="domain" description="Rab-GAP TBC" evidence="2">
    <location>
        <begin position="282"/>
        <end position="452"/>
    </location>
</feature>
<feature type="compositionally biased region" description="Low complexity" evidence="1">
    <location>
        <begin position="112"/>
        <end position="121"/>
    </location>
</feature>
<dbReference type="PROSITE" id="PS50086">
    <property type="entry name" value="TBC_RABGAP"/>
    <property type="match status" value="1"/>
</dbReference>
<comment type="caution">
    <text evidence="3">The sequence shown here is derived from an EMBL/GenBank/DDBJ whole genome shotgun (WGS) entry which is preliminary data.</text>
</comment>
<evidence type="ECO:0000313" key="3">
    <source>
        <dbReference type="EMBL" id="CAI4014826.1"/>
    </source>
</evidence>
<feature type="region of interest" description="Disordered" evidence="1">
    <location>
        <begin position="1"/>
        <end position="257"/>
    </location>
</feature>
<evidence type="ECO:0000313" key="4">
    <source>
        <dbReference type="EMBL" id="CAL1168201.1"/>
    </source>
</evidence>
<feature type="compositionally biased region" description="Low complexity" evidence="1">
    <location>
        <begin position="133"/>
        <end position="143"/>
    </location>
</feature>
<evidence type="ECO:0000313" key="6">
    <source>
        <dbReference type="Proteomes" id="UP001152797"/>
    </source>
</evidence>
<dbReference type="Gene3D" id="1.10.8.270">
    <property type="entry name" value="putative rabgap domain of human tbc1 domain family member 14 like domains"/>
    <property type="match status" value="1"/>
</dbReference>
<evidence type="ECO:0000259" key="2">
    <source>
        <dbReference type="PROSITE" id="PS50086"/>
    </source>
</evidence>
<feature type="compositionally biased region" description="Low complexity" evidence="1">
    <location>
        <begin position="1"/>
        <end position="10"/>
    </location>
</feature>
<dbReference type="Pfam" id="PF00566">
    <property type="entry name" value="RabGAP-TBC"/>
    <property type="match status" value="1"/>
</dbReference>
<feature type="compositionally biased region" description="Basic and acidic residues" evidence="1">
    <location>
        <begin position="574"/>
        <end position="584"/>
    </location>
</feature>
<dbReference type="GO" id="GO:0005096">
    <property type="term" value="F:GTPase activator activity"/>
    <property type="evidence" value="ECO:0007669"/>
    <property type="project" value="TreeGrafter"/>
</dbReference>
<dbReference type="GO" id="GO:0031267">
    <property type="term" value="F:small GTPase binding"/>
    <property type="evidence" value="ECO:0007669"/>
    <property type="project" value="TreeGrafter"/>
</dbReference>
<dbReference type="AlphaFoldDB" id="A0A9P1DRB4"/>
<gene>
    <name evidence="3" type="ORF">C1SCF055_LOCUS39696</name>
</gene>
<accession>A0A9P1DRB4</accession>
<dbReference type="SUPFAM" id="SSF47923">
    <property type="entry name" value="Ypt/Rab-GAP domain of gyp1p"/>
    <property type="match status" value="2"/>
</dbReference>
<feature type="region of interest" description="Disordered" evidence="1">
    <location>
        <begin position="566"/>
        <end position="585"/>
    </location>
</feature>
<feature type="compositionally biased region" description="Low complexity" evidence="1">
    <location>
        <begin position="71"/>
        <end position="105"/>
    </location>
</feature>
<sequence>MLKAEPAAKAVPPPAPAGNVPAKPAKPKAPKPVAVQAKATLPDAAGVNAYPKPKAKGVNAVQPPPPKEKQQPVPKSQPAMQAPASPANAAPKQAKQPDPQLAKALPKPPAKAPATAPKSEPLQPPKKPPPVKAPAKAELPPKAMASEAQPKALAPKQPVKANAFPQNQTQPINQPPKVPAKKPPGAPGPGNSPIQKAPGKAEGPPNGEATNVGTPKAPKAKQGDQLMPPKAPAKAPAKAKVKAQPALSAQPPTAQVAPLDAAPESILPKVSPGNSPRNDLEAEPKAERLEDVQETQGAGDASNHEKLVKEQIDLDLPRTFPNTPEVDSRRATIRNVLLTYSRSNPHIGYCQGMSFPAAVLCANLSESAANARFQSCLEKVRELWLPGFHIFETVKQAFDALLAHQSQALAQSLQAQDVILDVFLLDAWLTMFARWLPFKMLFRVLDFVESQGFAGVLSLTVAVVNSHCQSIVGEKADAMLQLWTCLQWDVSEPPLEKLLEVAKGMLPKARELLAEQCTTSRPVKDVVGLAFERQGPQILHVDTGADILDLLSQESWEKWKAQAEKFRKATPMDPSDKSEKDTKASKNSFLSIFRCGRARADSDDLPPKPKVGMDTE</sequence>
<feature type="compositionally biased region" description="Low complexity" evidence="1">
    <location>
        <begin position="232"/>
        <end position="246"/>
    </location>
</feature>
<dbReference type="Proteomes" id="UP001152797">
    <property type="component" value="Unassembled WGS sequence"/>
</dbReference>
<reference evidence="3" key="1">
    <citation type="submission" date="2022-10" db="EMBL/GenBank/DDBJ databases">
        <authorList>
            <person name="Chen Y."/>
            <person name="Dougan E. K."/>
            <person name="Chan C."/>
            <person name="Rhodes N."/>
            <person name="Thang M."/>
        </authorList>
    </citation>
    <scope>NUCLEOTIDE SEQUENCE</scope>
</reference>
<evidence type="ECO:0000256" key="1">
    <source>
        <dbReference type="SAM" id="MobiDB-lite"/>
    </source>
</evidence>
<dbReference type="InterPro" id="IPR035969">
    <property type="entry name" value="Rab-GAP_TBC_sf"/>
</dbReference>
<dbReference type="InterPro" id="IPR000195">
    <property type="entry name" value="Rab-GAP-TBC_dom"/>
</dbReference>
<dbReference type="Gene3D" id="1.10.472.80">
    <property type="entry name" value="Ypt/Rab-GAP domain of gyp1p, domain 3"/>
    <property type="match status" value="1"/>
</dbReference>
<evidence type="ECO:0000313" key="5">
    <source>
        <dbReference type="EMBL" id="CAL4802138.1"/>
    </source>
</evidence>
<organism evidence="3">
    <name type="scientific">Cladocopium goreaui</name>
    <dbReference type="NCBI Taxonomy" id="2562237"/>
    <lineage>
        <taxon>Eukaryota</taxon>
        <taxon>Sar</taxon>
        <taxon>Alveolata</taxon>
        <taxon>Dinophyceae</taxon>
        <taxon>Suessiales</taxon>
        <taxon>Symbiodiniaceae</taxon>
        <taxon>Cladocopium</taxon>
    </lineage>
</organism>
<name>A0A9P1DRB4_9DINO</name>
<keyword evidence="6" id="KW-1185">Reference proteome</keyword>
<dbReference type="InterPro" id="IPR050302">
    <property type="entry name" value="Rab_GAP_TBC_domain"/>
</dbReference>
<feature type="compositionally biased region" description="Pro residues" evidence="1">
    <location>
        <begin position="173"/>
        <end position="187"/>
    </location>
</feature>
<dbReference type="PANTHER" id="PTHR47219">
    <property type="entry name" value="RAB GTPASE-ACTIVATING PROTEIN 1-LIKE"/>
    <property type="match status" value="1"/>
</dbReference>
<dbReference type="EMBL" id="CAMXCT010006501">
    <property type="protein sequence ID" value="CAI4014826.1"/>
    <property type="molecule type" value="Genomic_DNA"/>
</dbReference>
<protein>
    <submittedName>
        <fullName evidence="5">TBC1 domain family member 1</fullName>
    </submittedName>
</protein>